<dbReference type="EMBL" id="CP072788">
    <property type="protein sequence ID" value="QTR02862.1"/>
    <property type="molecule type" value="Genomic_DNA"/>
</dbReference>
<proteinExistence type="predicted"/>
<dbReference type="SUPFAM" id="SSF52540">
    <property type="entry name" value="P-loop containing nucleoside triphosphate hydrolases"/>
    <property type="match status" value="1"/>
</dbReference>
<name>A0A8T8HWI1_9PSEU</name>
<evidence type="ECO:0000313" key="1">
    <source>
        <dbReference type="EMBL" id="QTR02862.1"/>
    </source>
</evidence>
<dbReference type="AlphaFoldDB" id="A0A8T8HWI1"/>
<protein>
    <recommendedName>
        <fullName evidence="3">NACHT domain-containing protein</fullName>
    </recommendedName>
</protein>
<accession>A0A8T8HWI1</accession>
<dbReference type="Gene3D" id="3.40.50.300">
    <property type="entry name" value="P-loop containing nucleotide triphosphate hydrolases"/>
    <property type="match status" value="1"/>
</dbReference>
<reference evidence="1" key="1">
    <citation type="submission" date="2021-04" db="EMBL/GenBank/DDBJ databases">
        <title>Saccharothrix algeriensis WGS.</title>
        <authorList>
            <person name="Stuskova K."/>
            <person name="Hakalova E."/>
            <person name="Tebbal A.B."/>
            <person name="Eichmeier A."/>
        </authorList>
    </citation>
    <scope>NUCLEOTIDE SEQUENCE</scope>
    <source>
        <strain evidence="1">NRRL B-24137</strain>
    </source>
</reference>
<feature type="non-terminal residue" evidence="1">
    <location>
        <position position="69"/>
    </location>
</feature>
<dbReference type="Proteomes" id="UP000671828">
    <property type="component" value="Chromosome"/>
</dbReference>
<evidence type="ECO:0008006" key="3">
    <source>
        <dbReference type="Google" id="ProtNLM"/>
    </source>
</evidence>
<evidence type="ECO:0000313" key="2">
    <source>
        <dbReference type="Proteomes" id="UP000671828"/>
    </source>
</evidence>
<sequence>MAPPALVAEFEEFADLHEKTPGGRLVVLGSAGTGKTALALRFVLDAVNGRAGGAAVPVLFGAGGWDPSL</sequence>
<gene>
    <name evidence="1" type="ORF">J7S33_28225</name>
</gene>
<dbReference type="InterPro" id="IPR027417">
    <property type="entry name" value="P-loop_NTPase"/>
</dbReference>
<organism evidence="1 2">
    <name type="scientific">Saccharothrix algeriensis</name>
    <dbReference type="NCBI Taxonomy" id="173560"/>
    <lineage>
        <taxon>Bacteria</taxon>
        <taxon>Bacillati</taxon>
        <taxon>Actinomycetota</taxon>
        <taxon>Actinomycetes</taxon>
        <taxon>Pseudonocardiales</taxon>
        <taxon>Pseudonocardiaceae</taxon>
        <taxon>Saccharothrix</taxon>
    </lineage>
</organism>